<sequence length="147" mass="17089">MNTAFLPSSTRSEAFSILIALLAANSYKIYTKLHSLFSPIDLLIWSKNPIAAKIFNRFIVSSSLNHYQSSVILCITLIILIVLKFPYYLYQHWMYNKGIFASNMISCPIANIFRTSPSFTFMCCLPNRFNFYFAAIQRYSYRNFSQK</sequence>
<keyword evidence="1" id="KW-0472">Membrane</keyword>
<dbReference type="EMBL" id="BEXD01000028">
    <property type="protein sequence ID" value="GBB83529.1"/>
    <property type="molecule type" value="Genomic_DNA"/>
</dbReference>
<reference evidence="2 3" key="1">
    <citation type="submission" date="2017-11" db="EMBL/GenBank/DDBJ databases">
        <title>The genome of Rhizophagus clarus HR1 reveals common genetic basis of auxotrophy among arbuscular mycorrhizal fungi.</title>
        <authorList>
            <person name="Kobayashi Y."/>
        </authorList>
    </citation>
    <scope>NUCLEOTIDE SEQUENCE [LARGE SCALE GENOMIC DNA]</scope>
    <source>
        <strain evidence="2 3">HR1</strain>
    </source>
</reference>
<protein>
    <submittedName>
        <fullName evidence="2">Uncharacterized protein</fullName>
    </submittedName>
</protein>
<name>A0A2Z6QCW2_9GLOM</name>
<accession>A0A2Z6QCW2</accession>
<keyword evidence="3" id="KW-1185">Reference proteome</keyword>
<evidence type="ECO:0000313" key="3">
    <source>
        <dbReference type="Proteomes" id="UP000247702"/>
    </source>
</evidence>
<feature type="transmembrane region" description="Helical" evidence="1">
    <location>
        <begin position="70"/>
        <end position="90"/>
    </location>
</feature>
<proteinExistence type="predicted"/>
<evidence type="ECO:0000256" key="1">
    <source>
        <dbReference type="SAM" id="Phobius"/>
    </source>
</evidence>
<evidence type="ECO:0000313" key="2">
    <source>
        <dbReference type="EMBL" id="GBB83529.1"/>
    </source>
</evidence>
<keyword evidence="1" id="KW-1133">Transmembrane helix</keyword>
<dbReference type="Proteomes" id="UP000247702">
    <property type="component" value="Unassembled WGS sequence"/>
</dbReference>
<organism evidence="2 3">
    <name type="scientific">Rhizophagus clarus</name>
    <dbReference type="NCBI Taxonomy" id="94130"/>
    <lineage>
        <taxon>Eukaryota</taxon>
        <taxon>Fungi</taxon>
        <taxon>Fungi incertae sedis</taxon>
        <taxon>Mucoromycota</taxon>
        <taxon>Glomeromycotina</taxon>
        <taxon>Glomeromycetes</taxon>
        <taxon>Glomerales</taxon>
        <taxon>Glomeraceae</taxon>
        <taxon>Rhizophagus</taxon>
    </lineage>
</organism>
<keyword evidence="1" id="KW-0812">Transmembrane</keyword>
<gene>
    <name evidence="2" type="ORF">RclHR1_10220013</name>
</gene>
<comment type="caution">
    <text evidence="2">The sequence shown here is derived from an EMBL/GenBank/DDBJ whole genome shotgun (WGS) entry which is preliminary data.</text>
</comment>
<dbReference type="AlphaFoldDB" id="A0A2Z6QCW2"/>